<comment type="similarity">
    <text evidence="2">Belongs to the ING family.</text>
</comment>
<keyword evidence="5" id="KW-0862">Zinc</keyword>
<dbReference type="Proteomes" id="UP001583177">
    <property type="component" value="Unassembled WGS sequence"/>
</dbReference>
<accession>A0ABR3WIJ9</accession>
<dbReference type="InterPro" id="IPR028651">
    <property type="entry name" value="ING_fam"/>
</dbReference>
<evidence type="ECO:0000256" key="1">
    <source>
        <dbReference type="ARBA" id="ARBA00004123"/>
    </source>
</evidence>
<feature type="region of interest" description="Disordered" evidence="8">
    <location>
        <begin position="63"/>
        <end position="99"/>
    </location>
</feature>
<dbReference type="Gene3D" id="1.10.510.10">
    <property type="entry name" value="Transferase(Phosphotransferase) domain 1"/>
    <property type="match status" value="1"/>
</dbReference>
<evidence type="ECO:0000313" key="11">
    <source>
        <dbReference type="Proteomes" id="UP001583177"/>
    </source>
</evidence>
<dbReference type="InterPro" id="IPR019786">
    <property type="entry name" value="Zinc_finger_PHD-type_CS"/>
</dbReference>
<dbReference type="EMBL" id="JAWRVE010000079">
    <property type="protein sequence ID" value="KAL1862670.1"/>
    <property type="molecule type" value="Genomic_DNA"/>
</dbReference>
<proteinExistence type="inferred from homology"/>
<dbReference type="InterPro" id="IPR013083">
    <property type="entry name" value="Znf_RING/FYVE/PHD"/>
</dbReference>
<comment type="caution">
    <text evidence="10">The sequence shown here is derived from an EMBL/GenBank/DDBJ whole genome shotgun (WGS) entry which is preliminary data.</text>
</comment>
<evidence type="ECO:0000256" key="5">
    <source>
        <dbReference type="ARBA" id="ARBA00022833"/>
    </source>
</evidence>
<dbReference type="Gene3D" id="3.30.40.10">
    <property type="entry name" value="Zinc/RING finger domain, C3HC4 (zinc finger)"/>
    <property type="match status" value="1"/>
</dbReference>
<name>A0ABR3WIJ9_9PEZI</name>
<evidence type="ECO:0000256" key="3">
    <source>
        <dbReference type="ARBA" id="ARBA00022723"/>
    </source>
</evidence>
<dbReference type="InterPro" id="IPR011011">
    <property type="entry name" value="Znf_FYVE_PHD"/>
</dbReference>
<keyword evidence="4 7" id="KW-0863">Zinc-finger</keyword>
<dbReference type="SUPFAM" id="SSF57903">
    <property type="entry name" value="FYVE/PHD zinc finger"/>
    <property type="match status" value="1"/>
</dbReference>
<protein>
    <recommendedName>
        <fullName evidence="9">PHD-type domain-containing protein</fullName>
    </recommendedName>
</protein>
<dbReference type="InterPro" id="IPR019787">
    <property type="entry name" value="Znf_PHD-finger"/>
</dbReference>
<evidence type="ECO:0000256" key="4">
    <source>
        <dbReference type="ARBA" id="ARBA00022771"/>
    </source>
</evidence>
<gene>
    <name evidence="10" type="ORF">Daus18300_008468</name>
</gene>
<dbReference type="InterPro" id="IPR001965">
    <property type="entry name" value="Znf_PHD"/>
</dbReference>
<keyword evidence="3" id="KW-0479">Metal-binding</keyword>
<evidence type="ECO:0000313" key="10">
    <source>
        <dbReference type="EMBL" id="KAL1862670.1"/>
    </source>
</evidence>
<dbReference type="PANTHER" id="PTHR10333">
    <property type="entry name" value="INHIBITOR OF GROWTH PROTEIN"/>
    <property type="match status" value="1"/>
</dbReference>
<keyword evidence="6" id="KW-0539">Nucleus</keyword>
<feature type="compositionally biased region" description="Basic and acidic residues" evidence="8">
    <location>
        <begin position="375"/>
        <end position="385"/>
    </location>
</feature>
<dbReference type="SMART" id="SM00249">
    <property type="entry name" value="PHD"/>
    <property type="match status" value="1"/>
</dbReference>
<dbReference type="Gene3D" id="3.30.200.20">
    <property type="entry name" value="Phosphorylase Kinase, domain 1"/>
    <property type="match status" value="1"/>
</dbReference>
<dbReference type="PROSITE" id="PS01359">
    <property type="entry name" value="ZF_PHD_1"/>
    <property type="match status" value="1"/>
</dbReference>
<organism evidence="10 11">
    <name type="scientific">Diaporthe australafricana</name>
    <dbReference type="NCBI Taxonomy" id="127596"/>
    <lineage>
        <taxon>Eukaryota</taxon>
        <taxon>Fungi</taxon>
        <taxon>Dikarya</taxon>
        <taxon>Ascomycota</taxon>
        <taxon>Pezizomycotina</taxon>
        <taxon>Sordariomycetes</taxon>
        <taxon>Sordariomycetidae</taxon>
        <taxon>Diaporthales</taxon>
        <taxon>Diaporthaceae</taxon>
        <taxon>Diaporthe</taxon>
    </lineage>
</organism>
<reference evidence="10 11" key="1">
    <citation type="journal article" date="2024" name="IMA Fungus">
        <title>IMA Genome - F19 : A genome assembly and annotation guide to empower mycologists, including annotated draft genome sequences of Ceratocystis pirilliformis, Diaporthe australafricana, Fusarium ophioides, Paecilomyces lecythidis, and Sporothrix stenoceras.</title>
        <authorList>
            <person name="Aylward J."/>
            <person name="Wilson A.M."/>
            <person name="Visagie C.M."/>
            <person name="Spraker J."/>
            <person name="Barnes I."/>
            <person name="Buitendag C."/>
            <person name="Ceriani C."/>
            <person name="Del Mar Angel L."/>
            <person name="du Plessis D."/>
            <person name="Fuchs T."/>
            <person name="Gasser K."/>
            <person name="Kramer D."/>
            <person name="Li W."/>
            <person name="Munsamy K."/>
            <person name="Piso A."/>
            <person name="Price J.L."/>
            <person name="Sonnekus B."/>
            <person name="Thomas C."/>
            <person name="van der Nest A."/>
            <person name="van Dijk A."/>
            <person name="van Heerden A."/>
            <person name="van Vuuren N."/>
            <person name="Yilmaz N."/>
            <person name="Duong T.A."/>
            <person name="van der Merwe N.A."/>
            <person name="Wingfield M.J."/>
            <person name="Wingfield B.D."/>
        </authorList>
    </citation>
    <scope>NUCLEOTIDE SEQUENCE [LARGE SCALE GENOMIC DNA]</scope>
    <source>
        <strain evidence="10 11">CMW 18300</strain>
    </source>
</reference>
<sequence>MASVPSYHVLNFFYDDEDSCALTITRNSVRFHIIADAQRLKRAPDAEEGREYFRLLQRLRDSERGEDGQTSIDSGVDLQSSHTTDSESKQNRTGEDAEEKVHRWMLAPLSAQLNDLAPEPSSSHEQTLEQWYASRTHFFNLEIPDQTLQAVELASSEDLEERMTKLKPHLAPIPKYISDIDVPWYSSADLAVLECADTPDPYHPCLIKHRQSGEQMFFKAVDNNDTQPTKREIDILDKIDKKGLREMFLCPKLLGIVTCATFAEVEHNSRSSIMGFLQTAIDQPTPLTTKLDSAVPQDKRDAWARKADEAKKTLHENGIIWGDAKADNFIVDAEENLWIIDFGGSYTEGWVDPEIAETENGDNMGVDKIVNALRDPDKNVAKSETDENQDARVASTIARTRKRAEGSQGTRDGKRRKTGSSQKIKEEEEIRYCYCGGISSGQMIGCDGPDCEMEWFHVECTDITAMPAEQEAWYCDGCKA</sequence>
<evidence type="ECO:0000259" key="9">
    <source>
        <dbReference type="PROSITE" id="PS50016"/>
    </source>
</evidence>
<dbReference type="CDD" id="cd15505">
    <property type="entry name" value="PHD_ING"/>
    <property type="match status" value="1"/>
</dbReference>
<evidence type="ECO:0000256" key="8">
    <source>
        <dbReference type="SAM" id="MobiDB-lite"/>
    </source>
</evidence>
<feature type="domain" description="PHD-type" evidence="9">
    <location>
        <begin position="430"/>
        <end position="480"/>
    </location>
</feature>
<dbReference type="PROSITE" id="PS50016">
    <property type="entry name" value="ZF_PHD_2"/>
    <property type="match status" value="1"/>
</dbReference>
<evidence type="ECO:0000256" key="6">
    <source>
        <dbReference type="ARBA" id="ARBA00023242"/>
    </source>
</evidence>
<dbReference type="InterPro" id="IPR011009">
    <property type="entry name" value="Kinase-like_dom_sf"/>
</dbReference>
<feature type="compositionally biased region" description="Polar residues" evidence="8">
    <location>
        <begin position="68"/>
        <end position="83"/>
    </location>
</feature>
<evidence type="ECO:0000256" key="2">
    <source>
        <dbReference type="ARBA" id="ARBA00010210"/>
    </source>
</evidence>
<comment type="subcellular location">
    <subcellularLocation>
        <location evidence="1">Nucleus</location>
    </subcellularLocation>
</comment>
<feature type="compositionally biased region" description="Basic and acidic residues" evidence="8">
    <location>
        <begin position="84"/>
        <end position="99"/>
    </location>
</feature>
<feature type="region of interest" description="Disordered" evidence="8">
    <location>
        <begin position="375"/>
        <end position="423"/>
    </location>
</feature>
<evidence type="ECO:0000256" key="7">
    <source>
        <dbReference type="PROSITE-ProRule" id="PRU00146"/>
    </source>
</evidence>
<keyword evidence="11" id="KW-1185">Reference proteome</keyword>
<dbReference type="SUPFAM" id="SSF56112">
    <property type="entry name" value="Protein kinase-like (PK-like)"/>
    <property type="match status" value="1"/>
</dbReference>